<evidence type="ECO:0000313" key="1">
    <source>
        <dbReference type="EMBL" id="ORE07449.1"/>
    </source>
</evidence>
<organism evidence="1">
    <name type="scientific">Rhizopus microsporus var. microsporus</name>
    <dbReference type="NCBI Taxonomy" id="86635"/>
    <lineage>
        <taxon>Eukaryota</taxon>
        <taxon>Fungi</taxon>
        <taxon>Fungi incertae sedis</taxon>
        <taxon>Mucoromycota</taxon>
        <taxon>Mucoromycotina</taxon>
        <taxon>Mucoromycetes</taxon>
        <taxon>Mucorales</taxon>
        <taxon>Mucorineae</taxon>
        <taxon>Rhizopodaceae</taxon>
        <taxon>Rhizopus</taxon>
    </lineage>
</organism>
<sequence length="125" mass="14355">MVNAKEITISTHMPPNMVAVWNVFQSQYNSIVYHQQIAGGTSRCLAKACTELVTSYHNNMVGHFESRLLSFLYYRLKNIFMSMDPKSLKIIVKGYCYQYVCQPIWPSNAVLSANLTEDRLRDPVN</sequence>
<dbReference type="VEuPathDB" id="FungiDB:BCV72DRAFT_326638"/>
<dbReference type="EMBL" id="KV921904">
    <property type="protein sequence ID" value="ORE07449.1"/>
    <property type="molecule type" value="Genomic_DNA"/>
</dbReference>
<proteinExistence type="predicted"/>
<accession>A0A1X0R600</accession>
<dbReference type="Proteomes" id="UP000242414">
    <property type="component" value="Unassembled WGS sequence"/>
</dbReference>
<reference evidence="1" key="1">
    <citation type="journal article" date="2016" name="Proc. Natl. Acad. Sci. U.S.A.">
        <title>Lipid metabolic changes in an early divergent fungus govern the establishment of a mutualistic symbiosis with endobacteria.</title>
        <authorList>
            <person name="Lastovetsky O.A."/>
            <person name="Gaspar M.L."/>
            <person name="Mondo S.J."/>
            <person name="LaButti K.M."/>
            <person name="Sandor L."/>
            <person name="Grigoriev I.V."/>
            <person name="Henry S.A."/>
            <person name="Pawlowska T.E."/>
        </authorList>
    </citation>
    <scope>NUCLEOTIDE SEQUENCE [LARGE SCALE GENOMIC DNA]</scope>
    <source>
        <strain evidence="1">ATCC 52814</strain>
    </source>
</reference>
<name>A0A1X0R600_RHIZD</name>
<protein>
    <submittedName>
        <fullName evidence="1">Uncharacterized protein</fullName>
    </submittedName>
</protein>
<dbReference type="AlphaFoldDB" id="A0A1X0R600"/>
<gene>
    <name evidence="1" type="ORF">BCV72DRAFT_326638</name>
</gene>